<evidence type="ECO:0000313" key="1">
    <source>
        <dbReference type="EMBL" id="OOG00490.1"/>
    </source>
</evidence>
<dbReference type="OMA" id="DWELECD"/>
<protein>
    <submittedName>
        <fullName evidence="1">Uncharacterized protein</fullName>
    </submittedName>
</protein>
<dbReference type="AlphaFoldDB" id="A0A1R3S146"/>
<gene>
    <name evidence="1" type="ORF">ASPCADRAFT_125513</name>
</gene>
<name>A0A1R3S146_ASPC5</name>
<proteinExistence type="predicted"/>
<dbReference type="Proteomes" id="UP000188318">
    <property type="component" value="Unassembled WGS sequence"/>
</dbReference>
<dbReference type="VEuPathDB" id="FungiDB:ASPCADRAFT_125513"/>
<organism evidence="1 2">
    <name type="scientific">Aspergillus carbonarius (strain ITEM 5010)</name>
    <dbReference type="NCBI Taxonomy" id="602072"/>
    <lineage>
        <taxon>Eukaryota</taxon>
        <taxon>Fungi</taxon>
        <taxon>Dikarya</taxon>
        <taxon>Ascomycota</taxon>
        <taxon>Pezizomycotina</taxon>
        <taxon>Eurotiomycetes</taxon>
        <taxon>Eurotiomycetidae</taxon>
        <taxon>Eurotiales</taxon>
        <taxon>Aspergillaceae</taxon>
        <taxon>Aspergillus</taxon>
        <taxon>Aspergillus subgen. Circumdati</taxon>
    </lineage>
</organism>
<dbReference type="PANTHER" id="PTHR34714:SF2">
    <property type="entry name" value="EGF-LIKE DOMAIN-CONTAINING PROTEIN"/>
    <property type="match status" value="1"/>
</dbReference>
<dbReference type="EMBL" id="KV907493">
    <property type="protein sequence ID" value="OOG00490.1"/>
    <property type="molecule type" value="Genomic_DNA"/>
</dbReference>
<accession>A0A1R3S146</accession>
<reference evidence="2" key="1">
    <citation type="journal article" date="2017" name="Genome Biol.">
        <title>Comparative genomics reveals high biological diversity and specific adaptations in the industrially and medically important fungal genus Aspergillus.</title>
        <authorList>
            <person name="de Vries R.P."/>
            <person name="Riley R."/>
            <person name="Wiebenga A."/>
            <person name="Aguilar-Osorio G."/>
            <person name="Amillis S."/>
            <person name="Uchima C.A."/>
            <person name="Anderluh G."/>
            <person name="Asadollahi M."/>
            <person name="Askin M."/>
            <person name="Barry K."/>
            <person name="Battaglia E."/>
            <person name="Bayram O."/>
            <person name="Benocci T."/>
            <person name="Braus-Stromeyer S.A."/>
            <person name="Caldana C."/>
            <person name="Canovas D."/>
            <person name="Cerqueira G.C."/>
            <person name="Chen F."/>
            <person name="Chen W."/>
            <person name="Choi C."/>
            <person name="Clum A."/>
            <person name="Dos Santos R.A."/>
            <person name="Damasio A.R."/>
            <person name="Diallinas G."/>
            <person name="Emri T."/>
            <person name="Fekete E."/>
            <person name="Flipphi M."/>
            <person name="Freyberg S."/>
            <person name="Gallo A."/>
            <person name="Gournas C."/>
            <person name="Habgood R."/>
            <person name="Hainaut M."/>
            <person name="Harispe M.L."/>
            <person name="Henrissat B."/>
            <person name="Hilden K.S."/>
            <person name="Hope R."/>
            <person name="Hossain A."/>
            <person name="Karabika E."/>
            <person name="Karaffa L."/>
            <person name="Karanyi Z."/>
            <person name="Krasevec N."/>
            <person name="Kuo A."/>
            <person name="Kusch H."/>
            <person name="LaButti K."/>
            <person name="Lagendijk E.L."/>
            <person name="Lapidus A."/>
            <person name="Levasseur A."/>
            <person name="Lindquist E."/>
            <person name="Lipzen A."/>
            <person name="Logrieco A.F."/>
            <person name="MacCabe A."/>
            <person name="Maekelae M.R."/>
            <person name="Malavazi I."/>
            <person name="Melin P."/>
            <person name="Meyer V."/>
            <person name="Mielnichuk N."/>
            <person name="Miskei M."/>
            <person name="Molnar A.P."/>
            <person name="Mule G."/>
            <person name="Ngan C.Y."/>
            <person name="Orejas M."/>
            <person name="Orosz E."/>
            <person name="Ouedraogo J.P."/>
            <person name="Overkamp K.M."/>
            <person name="Park H.-S."/>
            <person name="Perrone G."/>
            <person name="Piumi F."/>
            <person name="Punt P.J."/>
            <person name="Ram A.F."/>
            <person name="Ramon A."/>
            <person name="Rauscher S."/>
            <person name="Record E."/>
            <person name="Riano-Pachon D.M."/>
            <person name="Robert V."/>
            <person name="Roehrig J."/>
            <person name="Ruller R."/>
            <person name="Salamov A."/>
            <person name="Salih N.S."/>
            <person name="Samson R.A."/>
            <person name="Sandor E."/>
            <person name="Sanguinetti M."/>
            <person name="Schuetze T."/>
            <person name="Sepcic K."/>
            <person name="Shelest E."/>
            <person name="Sherlock G."/>
            <person name="Sophianopoulou V."/>
            <person name="Squina F.M."/>
            <person name="Sun H."/>
            <person name="Susca A."/>
            <person name="Todd R.B."/>
            <person name="Tsang A."/>
            <person name="Unkles S.E."/>
            <person name="van de Wiele N."/>
            <person name="van Rossen-Uffink D."/>
            <person name="Oliveira J.V."/>
            <person name="Vesth T.C."/>
            <person name="Visser J."/>
            <person name="Yu J.-H."/>
            <person name="Zhou M."/>
            <person name="Andersen M.R."/>
            <person name="Archer D.B."/>
            <person name="Baker S.E."/>
            <person name="Benoit I."/>
            <person name="Brakhage A.A."/>
            <person name="Braus G.H."/>
            <person name="Fischer R."/>
            <person name="Frisvad J.C."/>
            <person name="Goldman G.H."/>
            <person name="Houbraken J."/>
            <person name="Oakley B."/>
            <person name="Pocsi I."/>
            <person name="Scazzocchio C."/>
            <person name="Seiboth B."/>
            <person name="vanKuyk P.A."/>
            <person name="Wortman J."/>
            <person name="Dyer P.S."/>
            <person name="Grigoriev I.V."/>
        </authorList>
    </citation>
    <scope>NUCLEOTIDE SEQUENCE [LARGE SCALE GENOMIC DNA]</scope>
    <source>
        <strain evidence="2">ITEM 5010</strain>
    </source>
</reference>
<sequence>MKIQAAIHKTFAALDFDENSLGLVRSKQHHNSPGTFWIRDPVLSLQETLKTACAESKKLGFEARFINLYCDTLIVEPGASIGCLDSTFQFLQIYARDIQFTPDRNDVALKATMKDEREIVFHTRTIPTGFRVSFNLGENVEDDVCTPEIPRNKFSISFRCEKQTIISETHEPPDIAMKFTDYLQLIGDDGKPKADTRDNDHLPRLLQLQLLVALAHIHSDRDLALSLIDFIRFVSATEYSSWLSCYANAIYCNLASNVDVPYVPSLNVDSSRQVLASRLAAASSFEDAFRDFMSRATNANYQVTSVHSMLAKSQGAMESFDYLKSIRNRDFNEATEANKKAKLVFEKNKADLIECRDDFTKGIKTWLVEEQLGAGWEVFTASVGAAVAIGVACSSGGATAPAAVQSVADAADSVSKLQKLWKSIKKIYTTLKGIYDTIAPILQSLPKLAKSIYMVIKNLKTSDKASQTALVEVAIKSEARGKANIIAEWDKFDITVREMEDELKSHSIAGKKDFFHALKTLVVNGKCYITTQATLLEQGDKLATALIQGRVNTQQVGRLEQSFKQIKGDEKALNYVSRAFFDRVLQVRILAYLDLDTYSAVHRYHTLLQQDFEEISPISPVGVYQERFAHIQRAIASFESTTPIQKRVFQISSLCGCEGPQSLEQELISHKAVNMSLDSQASIWQRFGRIRMLSARCYLDGLQLAPGSHSSTPALQLLLSTDSQFFDRSTDLVDGQTETYCFAGNPRTLVFEYDVGTGTILCDGNYGAHTKYTPMTQWSVVIPHDISLDHYDFSKLRNLRFEFLCEFTLQE</sequence>
<keyword evidence="2" id="KW-1185">Reference proteome</keyword>
<dbReference type="OrthoDB" id="3763773at2759"/>
<evidence type="ECO:0000313" key="2">
    <source>
        <dbReference type="Proteomes" id="UP000188318"/>
    </source>
</evidence>
<dbReference type="PANTHER" id="PTHR34714">
    <property type="entry name" value="EGF-LIKE DOMAIN-CONTAINING PROTEIN"/>
    <property type="match status" value="1"/>
</dbReference>